<dbReference type="GeneID" id="26735244"/>
<organism evidence="2 3">
    <name type="scientific">Methanobrevibacter millerae</name>
    <dbReference type="NCBI Taxonomy" id="230361"/>
    <lineage>
        <taxon>Archaea</taxon>
        <taxon>Methanobacteriati</taxon>
        <taxon>Methanobacteriota</taxon>
        <taxon>Methanomada group</taxon>
        <taxon>Methanobacteria</taxon>
        <taxon>Methanobacteriales</taxon>
        <taxon>Methanobacteriaceae</taxon>
        <taxon>Methanobrevibacter</taxon>
    </lineage>
</organism>
<evidence type="ECO:0000313" key="2">
    <source>
        <dbReference type="EMBL" id="ALT68070.1"/>
    </source>
</evidence>
<dbReference type="EMBL" id="CP011266">
    <property type="protein sequence ID" value="ALT68070.1"/>
    <property type="molecule type" value="Genomic_DNA"/>
</dbReference>
<keyword evidence="3" id="KW-1185">Reference proteome</keyword>
<dbReference type="Proteomes" id="UP000067738">
    <property type="component" value="Chromosome"/>
</dbReference>
<dbReference type="Gene3D" id="1.10.10.10">
    <property type="entry name" value="Winged helix-like DNA-binding domain superfamily/Winged helix DNA-binding domain"/>
    <property type="match status" value="1"/>
</dbReference>
<protein>
    <submittedName>
        <fullName evidence="2">Archaeal ATPase</fullName>
    </submittedName>
</protein>
<dbReference type="GO" id="GO:0005524">
    <property type="term" value="F:ATP binding"/>
    <property type="evidence" value="ECO:0007669"/>
    <property type="project" value="InterPro"/>
</dbReference>
<proteinExistence type="predicted"/>
<dbReference type="AlphaFoldDB" id="A0A0U3DJD6"/>
<dbReference type="KEGG" id="mmil:sm9_0268"/>
<evidence type="ECO:0000259" key="1">
    <source>
        <dbReference type="Pfam" id="PF01637"/>
    </source>
</evidence>
<dbReference type="OrthoDB" id="132045at2157"/>
<dbReference type="InterPro" id="IPR036388">
    <property type="entry name" value="WH-like_DNA-bd_sf"/>
</dbReference>
<dbReference type="PANTHER" id="PTHR34301:SF8">
    <property type="entry name" value="ATPASE DOMAIN-CONTAINING PROTEIN"/>
    <property type="match status" value="1"/>
</dbReference>
<name>A0A0U3DJD6_9EURY</name>
<reference evidence="2 3" key="1">
    <citation type="submission" date="2015-04" db="EMBL/GenBank/DDBJ databases">
        <title>The complete genome sequence of the rumen methanogen Methanobrevibacter millerae SM9.</title>
        <authorList>
            <person name="Leahy S.C."/>
            <person name="Kelly W.J."/>
            <person name="Pacheco D.M."/>
            <person name="Li D."/>
            <person name="Altermann E."/>
            <person name="Attwood G.T."/>
        </authorList>
    </citation>
    <scope>NUCLEOTIDE SEQUENCE [LARGE SCALE GENOMIC DNA]</scope>
    <source>
        <strain evidence="2 3">SM9</strain>
    </source>
</reference>
<dbReference type="Gene3D" id="3.40.50.300">
    <property type="entry name" value="P-loop containing nucleotide triphosphate hydrolases"/>
    <property type="match status" value="1"/>
</dbReference>
<dbReference type="InterPro" id="IPR011579">
    <property type="entry name" value="ATPase_dom"/>
</dbReference>
<feature type="domain" description="ATPase" evidence="1">
    <location>
        <begin position="16"/>
        <end position="278"/>
    </location>
</feature>
<sequence>MNSKPLFLHNNLDEYFYNRKEDIKKLKYQIDSLNYSLPQQILLTGYRGVGKTYLLKKIMTEIEPNIICTYIDIAKLYARTKEELTIETVLIELLKEMNQNIQANNYKNKYKAKITELINNLKLKKYDFHDITTILDMPIPKTETNYGKLSQFVMEFPQKIVDELDELNGFVIIIDEFQMLRKINHLDKFFWLIRSYNQTQHNVSYIFTGSISRSSDIINELNGESGAFGGRLQQITINPFSKEETKAYFKDKMSEIKFTEEGFERFYKCTRGIPLYINSFYNVMDSNQIYTPEIVKKTFFTNMEQILIMWIKIWSSLNNNEKNIVEQLVEEDSLTWSELLKKTNISRGTFNKYLTSLKDKGIISYRNKKYSIEDEMLKTWLNYEKEVYGIYPL</sequence>
<dbReference type="SUPFAM" id="SSF52540">
    <property type="entry name" value="P-loop containing nucleoside triphosphate hydrolases"/>
    <property type="match status" value="1"/>
</dbReference>
<dbReference type="Pfam" id="PF13412">
    <property type="entry name" value="HTH_24"/>
    <property type="match status" value="1"/>
</dbReference>
<dbReference type="PANTHER" id="PTHR34301">
    <property type="entry name" value="DNA-BINDING PROTEIN-RELATED"/>
    <property type="match status" value="1"/>
</dbReference>
<evidence type="ECO:0000313" key="3">
    <source>
        <dbReference type="Proteomes" id="UP000067738"/>
    </source>
</evidence>
<dbReference type="RefSeq" id="WP_058738422.1">
    <property type="nucleotide sequence ID" value="NZ_CP011266.1"/>
</dbReference>
<dbReference type="InterPro" id="IPR036390">
    <property type="entry name" value="WH_DNA-bd_sf"/>
</dbReference>
<dbReference type="SUPFAM" id="SSF46785">
    <property type="entry name" value="Winged helix' DNA-binding domain"/>
    <property type="match status" value="1"/>
</dbReference>
<dbReference type="PATRIC" id="fig|230361.4.peg.281"/>
<dbReference type="Pfam" id="PF01637">
    <property type="entry name" value="ATPase_2"/>
    <property type="match status" value="1"/>
</dbReference>
<accession>A0A0U3DJD6</accession>
<dbReference type="InterPro" id="IPR027417">
    <property type="entry name" value="P-loop_NTPase"/>
</dbReference>
<gene>
    <name evidence="2" type="ORF">sm9_0268</name>
</gene>